<feature type="compositionally biased region" description="Polar residues" evidence="1">
    <location>
        <begin position="77"/>
        <end position="93"/>
    </location>
</feature>
<evidence type="ECO:0000256" key="1">
    <source>
        <dbReference type="SAM" id="MobiDB-lite"/>
    </source>
</evidence>
<keyword evidence="3" id="KW-1185">Reference proteome</keyword>
<comment type="caution">
    <text evidence="2">The sequence shown here is derived from an EMBL/GenBank/DDBJ whole genome shotgun (WGS) entry which is preliminary data.</text>
</comment>
<sequence length="241" mass="26865">MDERLPEDIFAGSVALSSQYGTPRCDGLHKLQEIHVIVKPGYGIEFAYVILSYGIVLKLDDLSPVLKQGDSESKINLTRTSQNVSAEETNSGSGLKLKGSKQSHIKVHFKGIIAKVQCQRFNAKGSNIKGQNMVNRVAFEGVCFATFFATALLCDNCSELECYWPLSKIDGFATRVRSPASENDSAFWLHVNNNINYGAIIPKIVKSHDETRGWKNIGRVKWDYLTEDMREDGRREGGEDT</sequence>
<protein>
    <submittedName>
        <fullName evidence="2">Uncharacterized protein</fullName>
    </submittedName>
</protein>
<feature type="region of interest" description="Disordered" evidence="1">
    <location>
        <begin position="77"/>
        <end position="97"/>
    </location>
</feature>
<reference evidence="2" key="2">
    <citation type="submission" date="2022-01" db="EMBL/GenBank/DDBJ databases">
        <authorList>
            <person name="Yamashiro T."/>
            <person name="Shiraishi A."/>
            <person name="Satake H."/>
            <person name="Nakayama K."/>
        </authorList>
    </citation>
    <scope>NUCLEOTIDE SEQUENCE</scope>
</reference>
<organism evidence="2 3">
    <name type="scientific">Tanacetum coccineum</name>
    <dbReference type="NCBI Taxonomy" id="301880"/>
    <lineage>
        <taxon>Eukaryota</taxon>
        <taxon>Viridiplantae</taxon>
        <taxon>Streptophyta</taxon>
        <taxon>Embryophyta</taxon>
        <taxon>Tracheophyta</taxon>
        <taxon>Spermatophyta</taxon>
        <taxon>Magnoliopsida</taxon>
        <taxon>eudicotyledons</taxon>
        <taxon>Gunneridae</taxon>
        <taxon>Pentapetalae</taxon>
        <taxon>asterids</taxon>
        <taxon>campanulids</taxon>
        <taxon>Asterales</taxon>
        <taxon>Asteraceae</taxon>
        <taxon>Asteroideae</taxon>
        <taxon>Anthemideae</taxon>
        <taxon>Anthemidinae</taxon>
        <taxon>Tanacetum</taxon>
    </lineage>
</organism>
<proteinExistence type="predicted"/>
<gene>
    <name evidence="2" type="ORF">Tco_0907867</name>
</gene>
<name>A0ABQ5CLY1_9ASTR</name>
<evidence type="ECO:0000313" key="3">
    <source>
        <dbReference type="Proteomes" id="UP001151760"/>
    </source>
</evidence>
<dbReference type="Proteomes" id="UP001151760">
    <property type="component" value="Unassembled WGS sequence"/>
</dbReference>
<evidence type="ECO:0000313" key="2">
    <source>
        <dbReference type="EMBL" id="GJT27592.1"/>
    </source>
</evidence>
<dbReference type="EMBL" id="BQNB010014390">
    <property type="protein sequence ID" value="GJT27592.1"/>
    <property type="molecule type" value="Genomic_DNA"/>
</dbReference>
<accession>A0ABQ5CLY1</accession>
<reference evidence="2" key="1">
    <citation type="journal article" date="2022" name="Int. J. Mol. Sci.">
        <title>Draft Genome of Tanacetum Coccineum: Genomic Comparison of Closely Related Tanacetum-Family Plants.</title>
        <authorList>
            <person name="Yamashiro T."/>
            <person name="Shiraishi A."/>
            <person name="Nakayama K."/>
            <person name="Satake H."/>
        </authorList>
    </citation>
    <scope>NUCLEOTIDE SEQUENCE</scope>
</reference>